<dbReference type="PANTHER" id="PTHR36206">
    <property type="entry name" value="ASPERCRYPTIN BIOSYNTHESIS CLUSTER-SPECIFIC TRANSCRIPTION REGULATOR ATNN-RELATED"/>
    <property type="match status" value="1"/>
</dbReference>
<dbReference type="GO" id="GO:0008270">
    <property type="term" value="F:zinc ion binding"/>
    <property type="evidence" value="ECO:0007669"/>
    <property type="project" value="InterPro"/>
</dbReference>
<dbReference type="InterPro" id="IPR052360">
    <property type="entry name" value="Transcr_Regulatory_Proteins"/>
</dbReference>
<dbReference type="InterPro" id="IPR001138">
    <property type="entry name" value="Zn2Cys6_DnaBD"/>
</dbReference>
<organism evidence="8 9">
    <name type="scientific">Xylaria flabelliformis</name>
    <dbReference type="NCBI Taxonomy" id="2512241"/>
    <lineage>
        <taxon>Eukaryota</taxon>
        <taxon>Fungi</taxon>
        <taxon>Dikarya</taxon>
        <taxon>Ascomycota</taxon>
        <taxon>Pezizomycotina</taxon>
        <taxon>Sordariomycetes</taxon>
        <taxon>Xylariomycetidae</taxon>
        <taxon>Xylariales</taxon>
        <taxon>Xylariaceae</taxon>
        <taxon>Xylaria</taxon>
    </lineage>
</organism>
<evidence type="ECO:0000313" key="9">
    <source>
        <dbReference type="Proteomes" id="UP000319160"/>
    </source>
</evidence>
<evidence type="ECO:0000256" key="5">
    <source>
        <dbReference type="ARBA" id="ARBA00023163"/>
    </source>
</evidence>
<evidence type="ECO:0000256" key="6">
    <source>
        <dbReference type="ARBA" id="ARBA00023242"/>
    </source>
</evidence>
<keyword evidence="5" id="KW-0804">Transcription</keyword>
<dbReference type="Pfam" id="PF00172">
    <property type="entry name" value="Zn_clus"/>
    <property type="match status" value="1"/>
</dbReference>
<dbReference type="InterPro" id="IPR036864">
    <property type="entry name" value="Zn2-C6_fun-type_DNA-bd_sf"/>
</dbReference>
<dbReference type="SMART" id="SM00066">
    <property type="entry name" value="GAL4"/>
    <property type="match status" value="1"/>
</dbReference>
<evidence type="ECO:0000313" key="8">
    <source>
        <dbReference type="EMBL" id="TRX96393.1"/>
    </source>
</evidence>
<reference evidence="9" key="1">
    <citation type="submission" date="2019-06" db="EMBL/GenBank/DDBJ databases">
        <title>Draft genome sequence of the griseofulvin-producing fungus Xylaria cubensis strain G536.</title>
        <authorList>
            <person name="Mead M.E."/>
            <person name="Raja H.A."/>
            <person name="Steenwyk J.L."/>
            <person name="Knowles S.L."/>
            <person name="Oberlies N.H."/>
            <person name="Rokas A."/>
        </authorList>
    </citation>
    <scope>NUCLEOTIDE SEQUENCE [LARGE SCALE GENOMIC DNA]</scope>
    <source>
        <strain evidence="9">G536</strain>
    </source>
</reference>
<proteinExistence type="predicted"/>
<keyword evidence="2" id="KW-0862">Zinc</keyword>
<accession>A0A553I871</accession>
<evidence type="ECO:0000256" key="4">
    <source>
        <dbReference type="ARBA" id="ARBA00023125"/>
    </source>
</evidence>
<dbReference type="PANTHER" id="PTHR36206:SF12">
    <property type="entry name" value="ASPERCRYPTIN BIOSYNTHESIS CLUSTER-SPECIFIC TRANSCRIPTION REGULATOR ATNN-RELATED"/>
    <property type="match status" value="1"/>
</dbReference>
<dbReference type="Proteomes" id="UP000319160">
    <property type="component" value="Unassembled WGS sequence"/>
</dbReference>
<dbReference type="GO" id="GO:0003677">
    <property type="term" value="F:DNA binding"/>
    <property type="evidence" value="ECO:0007669"/>
    <property type="project" value="UniProtKB-KW"/>
</dbReference>
<evidence type="ECO:0000256" key="2">
    <source>
        <dbReference type="ARBA" id="ARBA00022833"/>
    </source>
</evidence>
<keyword evidence="9" id="KW-1185">Reference proteome</keyword>
<evidence type="ECO:0000256" key="1">
    <source>
        <dbReference type="ARBA" id="ARBA00022723"/>
    </source>
</evidence>
<dbReference type="Gene3D" id="4.10.240.10">
    <property type="entry name" value="Zn(2)-C6 fungal-type DNA-binding domain"/>
    <property type="match status" value="1"/>
</dbReference>
<name>A0A553I871_9PEZI</name>
<dbReference type="PROSITE" id="PS50048">
    <property type="entry name" value="ZN2_CY6_FUNGAL_2"/>
    <property type="match status" value="1"/>
</dbReference>
<keyword evidence="6" id="KW-0539">Nucleus</keyword>
<dbReference type="GO" id="GO:0000981">
    <property type="term" value="F:DNA-binding transcription factor activity, RNA polymerase II-specific"/>
    <property type="evidence" value="ECO:0007669"/>
    <property type="project" value="InterPro"/>
</dbReference>
<keyword evidence="1" id="KW-0479">Metal-binding</keyword>
<sequence length="562" mass="63779">MDLSSRKPKHKRVRTGCVTCKTRKVKCSEEQPFCQRCITSGRKCGGYNIPRTWLFEPNQARARLSDTAIERLERSPSTTYSHLPNAHDRRSFDLYIDQTVPLLSAYFGHSFWAQTLPKIAFHEPVVMRMILAMASLIESTELQDMVLEDNKAYQSNYRNVMVRMTCKQPPSTVYVLMICVLLACCEFFRGNYAVGMNHITSGARILDEWFNTTYRKSNADLAEANLILTEVAPLFASILKKAPTYGVPVSLASEMELKLSPSLELPYIPKAFSSIHQARHTLDGLIHLTVKLIDVHCEDISSNGPLVPQLKTTVASYGVALKSFEAQLTLTKIRQLAVWLYLFRAHHEVLNIILSTYPVNHLSRTCYMQYTPNFALIIDQYKKMWPNFELFRASNNSYGPRCHAGFIPPLFFVATKCLNREIQSEAISYLQSLRLQEKSWNSCVAASIATRLVRLQERPTFGRVHEEHVPLKPTSDEEVPDWAVNRSLSVVVCETENALASWSSPENFLPDCVCNESINWQEIVHLVWRSGHQGATRPLPADCTCSERGIVVHDTKMPVAIT</sequence>
<evidence type="ECO:0000256" key="3">
    <source>
        <dbReference type="ARBA" id="ARBA00023015"/>
    </source>
</evidence>
<keyword evidence="4" id="KW-0238">DNA-binding</keyword>
<keyword evidence="3" id="KW-0805">Transcription regulation</keyword>
<dbReference type="AlphaFoldDB" id="A0A553I871"/>
<comment type="caution">
    <text evidence="8">The sequence shown here is derived from an EMBL/GenBank/DDBJ whole genome shotgun (WGS) entry which is preliminary data.</text>
</comment>
<dbReference type="OrthoDB" id="3172332at2759"/>
<feature type="domain" description="Zn(2)-C6 fungal-type" evidence="7">
    <location>
        <begin position="16"/>
        <end position="44"/>
    </location>
</feature>
<dbReference type="SUPFAM" id="SSF57701">
    <property type="entry name" value="Zn2/Cys6 DNA-binding domain"/>
    <property type="match status" value="1"/>
</dbReference>
<dbReference type="PROSITE" id="PS00463">
    <property type="entry name" value="ZN2_CY6_FUNGAL_1"/>
    <property type="match status" value="1"/>
</dbReference>
<evidence type="ECO:0000259" key="7">
    <source>
        <dbReference type="PROSITE" id="PS50048"/>
    </source>
</evidence>
<protein>
    <recommendedName>
        <fullName evidence="7">Zn(2)-C6 fungal-type domain-containing protein</fullName>
    </recommendedName>
</protein>
<gene>
    <name evidence="8" type="ORF">FHL15_002665</name>
</gene>
<dbReference type="EMBL" id="VFLP01000011">
    <property type="protein sequence ID" value="TRX96393.1"/>
    <property type="molecule type" value="Genomic_DNA"/>
</dbReference>
<dbReference type="CDD" id="cd00067">
    <property type="entry name" value="GAL4"/>
    <property type="match status" value="1"/>
</dbReference>